<gene>
    <name evidence="2" type="ORF">TsFJ059_008351</name>
</gene>
<sequence>MEALVHCCNRTGLRALLCSIKRALVCQMTCWSNWVAVASTPPQPKSQGFRIPSNAAPSTQQYRQRMAHYPPACQPGHSQPAALPPRPASSQSQPVPSGQNEPTAKIAAGNRSTGCWAAPGITDRFGPQA</sequence>
<comment type="caution">
    <text evidence="2">The sequence shown here is derived from an EMBL/GenBank/DDBJ whole genome shotgun (WGS) entry which is preliminary data.</text>
</comment>
<name>A0A9P8KKX3_9HYPO</name>
<dbReference type="EMBL" id="JAIMJC010000006">
    <property type="protein sequence ID" value="KAH0523327.1"/>
    <property type="molecule type" value="Genomic_DNA"/>
</dbReference>
<feature type="compositionally biased region" description="Polar residues" evidence="1">
    <location>
        <begin position="88"/>
        <end position="102"/>
    </location>
</feature>
<proteinExistence type="predicted"/>
<feature type="non-terminal residue" evidence="2">
    <location>
        <position position="129"/>
    </location>
</feature>
<evidence type="ECO:0000313" key="3">
    <source>
        <dbReference type="Proteomes" id="UP000826573"/>
    </source>
</evidence>
<evidence type="ECO:0000256" key="1">
    <source>
        <dbReference type="SAM" id="MobiDB-lite"/>
    </source>
</evidence>
<dbReference type="Proteomes" id="UP000826573">
    <property type="component" value="Unassembled WGS sequence"/>
</dbReference>
<keyword evidence="3" id="KW-1185">Reference proteome</keyword>
<protein>
    <submittedName>
        <fullName evidence="2">Uncharacterized protein</fullName>
    </submittedName>
</protein>
<evidence type="ECO:0000313" key="2">
    <source>
        <dbReference type="EMBL" id="KAH0523327.1"/>
    </source>
</evidence>
<organism evidence="2 3">
    <name type="scientific">Trichoderma semiorbis</name>
    <dbReference type="NCBI Taxonomy" id="1491008"/>
    <lineage>
        <taxon>Eukaryota</taxon>
        <taxon>Fungi</taxon>
        <taxon>Dikarya</taxon>
        <taxon>Ascomycota</taxon>
        <taxon>Pezizomycotina</taxon>
        <taxon>Sordariomycetes</taxon>
        <taxon>Hypocreomycetidae</taxon>
        <taxon>Hypocreales</taxon>
        <taxon>Hypocreaceae</taxon>
        <taxon>Trichoderma</taxon>
    </lineage>
</organism>
<feature type="region of interest" description="Disordered" evidence="1">
    <location>
        <begin position="41"/>
        <end position="129"/>
    </location>
</feature>
<accession>A0A9P8KKX3</accession>
<dbReference type="AlphaFoldDB" id="A0A9P8KKX3"/>
<reference evidence="2 3" key="1">
    <citation type="submission" date="2021-08" db="EMBL/GenBank/DDBJ databases">
        <title>The highly contiguous genome resource for Trichoderma semiorbis FJ059, a fungal antagonistic to plant pathogens.</title>
        <authorList>
            <person name="Liu T."/>
        </authorList>
    </citation>
    <scope>NUCLEOTIDE SEQUENCE [LARGE SCALE GENOMIC DNA]</scope>
    <source>
        <strain evidence="2 3">FJ059</strain>
    </source>
</reference>